<dbReference type="EMBL" id="PGXC01000020">
    <property type="protein sequence ID" value="PKK89337.1"/>
    <property type="molecule type" value="Genomic_DNA"/>
</dbReference>
<accession>A0A2N1PLW2</accession>
<dbReference type="AlphaFoldDB" id="A0A2N1PLW2"/>
<dbReference type="Proteomes" id="UP000233256">
    <property type="component" value="Unassembled WGS sequence"/>
</dbReference>
<dbReference type="Pfam" id="PF00395">
    <property type="entry name" value="SLH"/>
    <property type="match status" value="1"/>
</dbReference>
<evidence type="ECO:0000313" key="3">
    <source>
        <dbReference type="Proteomes" id="UP000233256"/>
    </source>
</evidence>
<feature type="domain" description="SLH" evidence="1">
    <location>
        <begin position="45"/>
        <end position="108"/>
    </location>
</feature>
<dbReference type="PROSITE" id="PS51272">
    <property type="entry name" value="SLH"/>
    <property type="match status" value="1"/>
</dbReference>
<dbReference type="PANTHER" id="PTHR43308">
    <property type="entry name" value="OUTER MEMBRANE PROTEIN ALPHA-RELATED"/>
    <property type="match status" value="1"/>
</dbReference>
<dbReference type="InterPro" id="IPR051465">
    <property type="entry name" value="Cell_Envelope_Struct_Comp"/>
</dbReference>
<name>A0A2N1PLW2_9BACT</name>
<evidence type="ECO:0000259" key="1">
    <source>
        <dbReference type="PROSITE" id="PS51272"/>
    </source>
</evidence>
<dbReference type="SUPFAM" id="SSF56935">
    <property type="entry name" value="Porins"/>
    <property type="match status" value="1"/>
</dbReference>
<sequence>MKFQVLEGLKMDRHFSTRAVKWIIVPAFLIALFFQNSAFSETVGANSSLRDVPKGHWAEAPVKSLVGNGTILGYPDGTFKGNSVINRNEMAVVLDRVVDGVSGDTEKLTDRKVLTPFANTVQCLENETADLMIRSSVLEREIALARNDISAEGLRNDLNAVENSKISLSGDLRMRFQRRVNSVDTLDSNNWSNQARLGLNLDARFDEKIRARIRFMRDEISLSRLGDGNSGNLVMDEAYVEIKDLFGKGNLTLGRHWMTLGKNLVLADKMDGITFTTKMDKVDFSFMAFSTNTRNSGINDRHYGNDSGSRRYFFSSDNASFVTGGGAASLATGAGITGTVAPGVAPAVGDAVTLFTSPWSYSNPSTWYTGSTTASLPDWKYNSHPGLSLGGGYDDNGDGIGDSLAPVRVPVTAPAGVRGAFIPYAYLAPTGVLDTAGTDGQGAAVLNSALTRDWSIQSPSGLDSWAVKLGTKFGSHKVSAYYLKRKFDRYDPYTMLGDPWAAMSDTNNDGVVDVGLDGKDLSPAADPSYFGISLDGNVVKNLDYFFDFVTFDPDINNIGVDPVTGDALNAAGQWKGNNLSNGDAWVLGLNWSMTRDLSLLVQYGVGDEEFVPASIYESKRLNSMMGRINSPDPWNGSTFNSTEGMMSLTGVRDLIVSFKAQINEKTNAYVTLEASRDRDSSAERIVSGDPAVTGHPAQDFNLITVEVKHKYTPNVLLRLQYEDFSYRDKSIADATSIGNLEANSADDSNWGDWNRIRADVEVKF</sequence>
<reference evidence="2 3" key="1">
    <citation type="journal article" date="2017" name="ISME J.">
        <title>Potential for microbial H2 and metal transformations associated with novel bacteria and archaea in deep terrestrial subsurface sediments.</title>
        <authorList>
            <person name="Hernsdorf A.W."/>
            <person name="Amano Y."/>
            <person name="Miyakawa K."/>
            <person name="Ise K."/>
            <person name="Suzuki Y."/>
            <person name="Anantharaman K."/>
            <person name="Probst A."/>
            <person name="Burstein D."/>
            <person name="Thomas B.C."/>
            <person name="Banfield J.F."/>
        </authorList>
    </citation>
    <scope>NUCLEOTIDE SEQUENCE [LARGE SCALE GENOMIC DNA]</scope>
    <source>
        <strain evidence="2">HGW-Wallbacteria-1</strain>
    </source>
</reference>
<comment type="caution">
    <text evidence="2">The sequence shown here is derived from an EMBL/GenBank/DDBJ whole genome shotgun (WGS) entry which is preliminary data.</text>
</comment>
<protein>
    <recommendedName>
        <fullName evidence="1">SLH domain-containing protein</fullName>
    </recommendedName>
</protein>
<dbReference type="PANTHER" id="PTHR43308:SF1">
    <property type="entry name" value="OUTER MEMBRANE PROTEIN ALPHA"/>
    <property type="match status" value="1"/>
</dbReference>
<gene>
    <name evidence="2" type="ORF">CVV64_14835</name>
</gene>
<dbReference type="InterPro" id="IPR001119">
    <property type="entry name" value="SLH_dom"/>
</dbReference>
<evidence type="ECO:0000313" key="2">
    <source>
        <dbReference type="EMBL" id="PKK89337.1"/>
    </source>
</evidence>
<organism evidence="2 3">
    <name type="scientific">Candidatus Wallbacteria bacterium HGW-Wallbacteria-1</name>
    <dbReference type="NCBI Taxonomy" id="2013854"/>
    <lineage>
        <taxon>Bacteria</taxon>
        <taxon>Candidatus Walliibacteriota</taxon>
    </lineage>
</organism>
<proteinExistence type="predicted"/>